<protein>
    <recommendedName>
        <fullName evidence="1">DUF6306 domain-containing protein</fullName>
    </recommendedName>
</protein>
<name>A0A6C0U3N4_9GAMM</name>
<evidence type="ECO:0000259" key="1">
    <source>
        <dbReference type="Pfam" id="PF19825"/>
    </source>
</evidence>
<dbReference type="Pfam" id="PF19825">
    <property type="entry name" value="DUF6306"/>
    <property type="match status" value="1"/>
</dbReference>
<keyword evidence="3" id="KW-1185">Reference proteome</keyword>
<dbReference type="InterPro" id="IPR046273">
    <property type="entry name" value="DUF6306"/>
</dbReference>
<reference evidence="2 3" key="1">
    <citation type="submission" date="2020-02" db="EMBL/GenBank/DDBJ databases">
        <title>Genome sequencing for Kineobactrum sp. M2.</title>
        <authorList>
            <person name="Park S.-J."/>
        </authorList>
    </citation>
    <scope>NUCLEOTIDE SEQUENCE [LARGE SCALE GENOMIC DNA]</scope>
    <source>
        <strain evidence="2 3">M2</strain>
    </source>
</reference>
<proteinExistence type="predicted"/>
<organism evidence="2 3">
    <name type="scientific">Kineobactrum salinum</name>
    <dbReference type="NCBI Taxonomy" id="2708301"/>
    <lineage>
        <taxon>Bacteria</taxon>
        <taxon>Pseudomonadati</taxon>
        <taxon>Pseudomonadota</taxon>
        <taxon>Gammaproteobacteria</taxon>
        <taxon>Cellvibrionales</taxon>
        <taxon>Halieaceae</taxon>
        <taxon>Kineobactrum</taxon>
    </lineage>
</organism>
<feature type="domain" description="DUF6306" evidence="1">
    <location>
        <begin position="28"/>
        <end position="152"/>
    </location>
</feature>
<sequence>MTNSPPNSSPCGLPDTDPAYNGFLTLGEIQELLLSLLHAERAGARVCTLSLVDAVTEVQRQLLVAIHDDEVASCKRLMHAMRSIGAAPDQEVGDFVEKCMEIHDFTARLQFLNRGQRWVARKITEALPKIPQEAVLMQLTPMLRDHERNIAALDAALEAGGSASPDETSASNNVS</sequence>
<dbReference type="EMBL" id="CP048711">
    <property type="protein sequence ID" value="QIB66548.1"/>
    <property type="molecule type" value="Genomic_DNA"/>
</dbReference>
<evidence type="ECO:0000313" key="3">
    <source>
        <dbReference type="Proteomes" id="UP000477680"/>
    </source>
</evidence>
<dbReference type="AlphaFoldDB" id="A0A6C0U3N4"/>
<dbReference type="Proteomes" id="UP000477680">
    <property type="component" value="Chromosome"/>
</dbReference>
<evidence type="ECO:0000313" key="2">
    <source>
        <dbReference type="EMBL" id="QIB66548.1"/>
    </source>
</evidence>
<dbReference type="KEGG" id="kim:G3T16_15235"/>
<gene>
    <name evidence="2" type="ORF">G3T16_15235</name>
</gene>
<dbReference type="RefSeq" id="WP_163495982.1">
    <property type="nucleotide sequence ID" value="NZ_CP048711.1"/>
</dbReference>
<accession>A0A6C0U3N4</accession>